<feature type="domain" description="Tetrahydrofolate dehydrogenase/cyclohydrolase catalytic" evidence="9">
    <location>
        <begin position="31"/>
        <end position="146"/>
    </location>
</feature>
<keyword evidence="5" id="KW-0521">NADP</keyword>
<dbReference type="FunFam" id="3.40.50.720:FF:000006">
    <property type="entry name" value="Bifunctional protein FolD"/>
    <property type="match status" value="1"/>
</dbReference>
<dbReference type="AlphaFoldDB" id="A0A0D3JTS5"/>
<evidence type="ECO:0000256" key="6">
    <source>
        <dbReference type="ARBA" id="ARBA00023002"/>
    </source>
</evidence>
<accession>A0A0D3JTS5</accession>
<proteinExistence type="inferred from homology"/>
<dbReference type="Pfam" id="PF00763">
    <property type="entry name" value="THF_DHG_CYH"/>
    <property type="match status" value="1"/>
</dbReference>
<dbReference type="GO" id="GO:0035999">
    <property type="term" value="P:tetrahydrofolate interconversion"/>
    <property type="evidence" value="ECO:0007669"/>
    <property type="project" value="TreeGrafter"/>
</dbReference>
<dbReference type="Gene3D" id="3.40.50.10860">
    <property type="entry name" value="Leucine Dehydrogenase, chain A, domain 1"/>
    <property type="match status" value="1"/>
</dbReference>
<dbReference type="PROSITE" id="PS00767">
    <property type="entry name" value="THF_DHG_CYH_2"/>
    <property type="match status" value="1"/>
</dbReference>
<dbReference type="GO" id="GO:0004488">
    <property type="term" value="F:methylenetetrahydrofolate dehydrogenase (NADP+) activity"/>
    <property type="evidence" value="ECO:0007669"/>
    <property type="project" value="InterPro"/>
</dbReference>
<dbReference type="PaxDb" id="2903-EOD20958"/>
<dbReference type="InterPro" id="IPR020867">
    <property type="entry name" value="THF_DH/CycHdrlase_CS"/>
</dbReference>
<evidence type="ECO:0000256" key="8">
    <source>
        <dbReference type="SAM" id="SignalP"/>
    </source>
</evidence>
<dbReference type="InterPro" id="IPR020631">
    <property type="entry name" value="THF_DH/CycHdrlase_NAD-bd_dom"/>
</dbReference>
<dbReference type="Pfam" id="PF02882">
    <property type="entry name" value="THF_DHG_CYH_C"/>
    <property type="match status" value="1"/>
</dbReference>
<sequence>MLLIVLSIVACCCVPALLARLRGAGGAARLIDGKAIAAAIRREVKQHSEALIASHKVTPGLAVVLVGARTDSATYVKMKKKAAAEVGFHSIDKTFEESVTEEALLQCVQELNSDPSVHGILVQLPLPKHIDEAKVLESIRVEKDADGFSSENVGNMCLRGGKPPLAVPCTPAGCIELLQRSGVAVRGKECVVVGRSNIVGMPVAHMLQSMDGTVCHSKTAGLPAHVRRADIVVAAIGAAEFVKGDWIKPGAIVIDVGMNTKPADTAKGFRLCGDVDFDAASRRASAITPVPGGVGPMTIAMLLKNTLNLARHAAGLPRLPLRAE</sequence>
<dbReference type="Proteomes" id="UP000013827">
    <property type="component" value="Unassembled WGS sequence"/>
</dbReference>
<keyword evidence="7" id="KW-0511">Multifunctional enzyme</keyword>
<dbReference type="GO" id="GO:0004477">
    <property type="term" value="F:methenyltetrahydrofolate cyclohydrolase activity"/>
    <property type="evidence" value="ECO:0007669"/>
    <property type="project" value="TreeGrafter"/>
</dbReference>
<reference evidence="11" key="2">
    <citation type="submission" date="2024-10" db="UniProtKB">
        <authorList>
            <consortium name="EnsemblProtists"/>
        </authorList>
    </citation>
    <scope>IDENTIFICATION</scope>
</reference>
<dbReference type="GO" id="GO:0005829">
    <property type="term" value="C:cytosol"/>
    <property type="evidence" value="ECO:0007669"/>
    <property type="project" value="TreeGrafter"/>
</dbReference>
<dbReference type="STRING" id="2903.R1CE07"/>
<dbReference type="FunFam" id="3.40.50.10860:FF:000005">
    <property type="entry name" value="C-1-tetrahydrofolate synthase, cytoplasmic, putative"/>
    <property type="match status" value="1"/>
</dbReference>
<dbReference type="HAMAP" id="MF_01576">
    <property type="entry name" value="THF_DHG_CYH"/>
    <property type="match status" value="1"/>
</dbReference>
<dbReference type="Gene3D" id="3.40.50.720">
    <property type="entry name" value="NAD(P)-binding Rossmann-like Domain"/>
    <property type="match status" value="1"/>
</dbReference>
<evidence type="ECO:0008006" key="13">
    <source>
        <dbReference type="Google" id="ProtNLM"/>
    </source>
</evidence>
<comment type="subunit">
    <text evidence="2">Homodimer.</text>
</comment>
<evidence type="ECO:0000259" key="9">
    <source>
        <dbReference type="Pfam" id="PF00763"/>
    </source>
</evidence>
<dbReference type="OMA" id="GIVRPEH"/>
<evidence type="ECO:0000256" key="7">
    <source>
        <dbReference type="ARBA" id="ARBA00023268"/>
    </source>
</evidence>
<keyword evidence="3" id="KW-0554">One-carbon metabolism</keyword>
<dbReference type="PANTHER" id="PTHR48099">
    <property type="entry name" value="C-1-TETRAHYDROFOLATE SYNTHASE, CYTOPLASMIC-RELATED"/>
    <property type="match status" value="1"/>
</dbReference>
<dbReference type="InterPro" id="IPR000672">
    <property type="entry name" value="THF_DH/CycHdrlase"/>
</dbReference>
<dbReference type="SUPFAM" id="SSF51735">
    <property type="entry name" value="NAD(P)-binding Rossmann-fold domains"/>
    <property type="match status" value="1"/>
</dbReference>
<dbReference type="KEGG" id="ehx:EMIHUDRAFT_310482"/>
<dbReference type="RefSeq" id="XP_005779339.1">
    <property type="nucleotide sequence ID" value="XM_005779282.1"/>
</dbReference>
<keyword evidence="4" id="KW-0378">Hydrolase</keyword>
<dbReference type="InterPro" id="IPR036291">
    <property type="entry name" value="NAD(P)-bd_dom_sf"/>
</dbReference>
<dbReference type="InterPro" id="IPR020630">
    <property type="entry name" value="THF_DH/CycHdrlase_cat_dom"/>
</dbReference>
<evidence type="ECO:0000256" key="1">
    <source>
        <dbReference type="ARBA" id="ARBA00004777"/>
    </source>
</evidence>
<dbReference type="HOGENOM" id="CLU_034045_1_2_1"/>
<dbReference type="InterPro" id="IPR046346">
    <property type="entry name" value="Aminoacid_DH-like_N_sf"/>
</dbReference>
<dbReference type="RefSeq" id="XP_005773387.1">
    <property type="nucleotide sequence ID" value="XM_005773330.1"/>
</dbReference>
<dbReference type="EnsemblProtists" id="EOD20958">
    <property type="protein sequence ID" value="EOD20958"/>
    <property type="gene ID" value="EMIHUDRAFT_310482"/>
</dbReference>
<dbReference type="KEGG" id="ehx:EMIHUDRAFT_315091"/>
<feature type="domain" description="Tetrahydrofolate dehydrogenase/cyclohydrolase NAD(P)-binding" evidence="10">
    <location>
        <begin position="168"/>
        <end position="312"/>
    </location>
</feature>
<feature type="chain" id="PRO_5044053608" description="Methenyltetrahydrofolate cyclohydrolase" evidence="8">
    <location>
        <begin position="20"/>
        <end position="324"/>
    </location>
</feature>
<evidence type="ECO:0000313" key="11">
    <source>
        <dbReference type="EnsemblProtists" id="EOD26910"/>
    </source>
</evidence>
<evidence type="ECO:0000259" key="10">
    <source>
        <dbReference type="Pfam" id="PF02882"/>
    </source>
</evidence>
<organism evidence="11 12">
    <name type="scientific">Emiliania huxleyi (strain CCMP1516)</name>
    <dbReference type="NCBI Taxonomy" id="280463"/>
    <lineage>
        <taxon>Eukaryota</taxon>
        <taxon>Haptista</taxon>
        <taxon>Haptophyta</taxon>
        <taxon>Prymnesiophyceae</taxon>
        <taxon>Isochrysidales</taxon>
        <taxon>Noelaerhabdaceae</taxon>
        <taxon>Emiliania</taxon>
    </lineage>
</organism>
<dbReference type="SUPFAM" id="SSF53223">
    <property type="entry name" value="Aminoacid dehydrogenase-like, N-terminal domain"/>
    <property type="match status" value="1"/>
</dbReference>
<dbReference type="CDD" id="cd01080">
    <property type="entry name" value="NAD_bind_m-THF_DH_Cyclohyd"/>
    <property type="match status" value="1"/>
</dbReference>
<keyword evidence="12" id="KW-1185">Reference proteome</keyword>
<keyword evidence="6" id="KW-0560">Oxidoreductase</keyword>
<dbReference type="PANTHER" id="PTHR48099:SF5">
    <property type="entry name" value="C-1-TETRAHYDROFOLATE SYNTHASE, CYTOPLASMIC"/>
    <property type="match status" value="1"/>
</dbReference>
<evidence type="ECO:0000256" key="4">
    <source>
        <dbReference type="ARBA" id="ARBA00022801"/>
    </source>
</evidence>
<protein>
    <recommendedName>
        <fullName evidence="13">Methenyltetrahydrofolate cyclohydrolase</fullName>
    </recommendedName>
</protein>
<evidence type="ECO:0000256" key="3">
    <source>
        <dbReference type="ARBA" id="ARBA00022563"/>
    </source>
</evidence>
<keyword evidence="8" id="KW-0732">Signal</keyword>
<dbReference type="PRINTS" id="PR00085">
    <property type="entry name" value="THFDHDRGNASE"/>
</dbReference>
<dbReference type="GeneID" id="17266505"/>
<reference evidence="12" key="1">
    <citation type="journal article" date="2013" name="Nature">
        <title>Pan genome of the phytoplankton Emiliania underpins its global distribution.</title>
        <authorList>
            <person name="Read B.A."/>
            <person name="Kegel J."/>
            <person name="Klute M.J."/>
            <person name="Kuo A."/>
            <person name="Lefebvre S.C."/>
            <person name="Maumus F."/>
            <person name="Mayer C."/>
            <person name="Miller J."/>
            <person name="Monier A."/>
            <person name="Salamov A."/>
            <person name="Young J."/>
            <person name="Aguilar M."/>
            <person name="Claverie J.M."/>
            <person name="Frickenhaus S."/>
            <person name="Gonzalez K."/>
            <person name="Herman E.K."/>
            <person name="Lin Y.C."/>
            <person name="Napier J."/>
            <person name="Ogata H."/>
            <person name="Sarno A.F."/>
            <person name="Shmutz J."/>
            <person name="Schroeder D."/>
            <person name="de Vargas C."/>
            <person name="Verret F."/>
            <person name="von Dassow P."/>
            <person name="Valentin K."/>
            <person name="Van de Peer Y."/>
            <person name="Wheeler G."/>
            <person name="Dacks J.B."/>
            <person name="Delwiche C.F."/>
            <person name="Dyhrman S.T."/>
            <person name="Glockner G."/>
            <person name="John U."/>
            <person name="Richards T."/>
            <person name="Worden A.Z."/>
            <person name="Zhang X."/>
            <person name="Grigoriev I.V."/>
            <person name="Allen A.E."/>
            <person name="Bidle K."/>
            <person name="Borodovsky M."/>
            <person name="Bowler C."/>
            <person name="Brownlee C."/>
            <person name="Cock J.M."/>
            <person name="Elias M."/>
            <person name="Gladyshev V.N."/>
            <person name="Groth M."/>
            <person name="Guda C."/>
            <person name="Hadaegh A."/>
            <person name="Iglesias-Rodriguez M.D."/>
            <person name="Jenkins J."/>
            <person name="Jones B.M."/>
            <person name="Lawson T."/>
            <person name="Leese F."/>
            <person name="Lindquist E."/>
            <person name="Lobanov A."/>
            <person name="Lomsadze A."/>
            <person name="Malik S.B."/>
            <person name="Marsh M.E."/>
            <person name="Mackinder L."/>
            <person name="Mock T."/>
            <person name="Mueller-Roeber B."/>
            <person name="Pagarete A."/>
            <person name="Parker M."/>
            <person name="Probert I."/>
            <person name="Quesneville H."/>
            <person name="Raines C."/>
            <person name="Rensing S.A."/>
            <person name="Riano-Pachon D.M."/>
            <person name="Richier S."/>
            <person name="Rokitta S."/>
            <person name="Shiraiwa Y."/>
            <person name="Soanes D.M."/>
            <person name="van der Giezen M."/>
            <person name="Wahlund T.M."/>
            <person name="Williams B."/>
            <person name="Wilson W."/>
            <person name="Wolfe G."/>
            <person name="Wurch L.L."/>
        </authorList>
    </citation>
    <scope>NUCLEOTIDE SEQUENCE</scope>
</reference>
<dbReference type="eggNOG" id="KOG0089">
    <property type="taxonomic scope" value="Eukaryota"/>
</dbReference>
<dbReference type="GeneID" id="17272455"/>
<evidence type="ECO:0000313" key="12">
    <source>
        <dbReference type="Proteomes" id="UP000013827"/>
    </source>
</evidence>
<comment type="pathway">
    <text evidence="1">One-carbon metabolism; tetrahydrofolate interconversion.</text>
</comment>
<evidence type="ECO:0000256" key="2">
    <source>
        <dbReference type="ARBA" id="ARBA00011738"/>
    </source>
</evidence>
<evidence type="ECO:0000256" key="5">
    <source>
        <dbReference type="ARBA" id="ARBA00022857"/>
    </source>
</evidence>
<feature type="signal peptide" evidence="8">
    <location>
        <begin position="1"/>
        <end position="19"/>
    </location>
</feature>
<dbReference type="EnsemblProtists" id="EOD26910">
    <property type="protein sequence ID" value="EOD26910"/>
    <property type="gene ID" value="EMIHUDRAFT_315091"/>
</dbReference>
<name>A0A0D3JTS5_EMIH1</name>